<dbReference type="InterPro" id="IPR057326">
    <property type="entry name" value="KR_dom"/>
</dbReference>
<dbReference type="SUPFAM" id="SSF52151">
    <property type="entry name" value="FabD/lysophospholipase-like"/>
    <property type="match status" value="1"/>
</dbReference>
<dbReference type="SMART" id="SM00827">
    <property type="entry name" value="PKS_AT"/>
    <property type="match status" value="1"/>
</dbReference>
<dbReference type="SUPFAM" id="SSF50129">
    <property type="entry name" value="GroES-like"/>
    <property type="match status" value="1"/>
</dbReference>
<evidence type="ECO:0000256" key="1">
    <source>
        <dbReference type="ARBA" id="ARBA00022450"/>
    </source>
</evidence>
<gene>
    <name evidence="11" type="ORF">B0H64DRAFT_449905</name>
</gene>
<feature type="domain" description="Carrier" evidence="8">
    <location>
        <begin position="2339"/>
        <end position="2414"/>
    </location>
</feature>
<dbReference type="GO" id="GO:0004312">
    <property type="term" value="F:fatty acid synthase activity"/>
    <property type="evidence" value="ECO:0007669"/>
    <property type="project" value="TreeGrafter"/>
</dbReference>
<evidence type="ECO:0000259" key="8">
    <source>
        <dbReference type="PROSITE" id="PS50075"/>
    </source>
</evidence>
<dbReference type="SUPFAM" id="SSF51735">
    <property type="entry name" value="NAD(P)-binding Rossmann-fold domains"/>
    <property type="match status" value="2"/>
</dbReference>
<dbReference type="Gene3D" id="3.40.50.720">
    <property type="entry name" value="NAD(P)-binding Rossmann-like Domain"/>
    <property type="match status" value="3"/>
</dbReference>
<dbReference type="InterPro" id="IPR032821">
    <property type="entry name" value="PKS_assoc"/>
</dbReference>
<dbReference type="PROSITE" id="PS00012">
    <property type="entry name" value="PHOSPHOPANTETHEINE"/>
    <property type="match status" value="1"/>
</dbReference>
<dbReference type="InterPro" id="IPR036291">
    <property type="entry name" value="NAD(P)-bd_dom_sf"/>
</dbReference>
<dbReference type="SUPFAM" id="SSF55048">
    <property type="entry name" value="Probable ACP-binding domain of malonyl-CoA ACP transacylase"/>
    <property type="match status" value="1"/>
</dbReference>
<dbReference type="GO" id="GO:1901336">
    <property type="term" value="P:lactone biosynthetic process"/>
    <property type="evidence" value="ECO:0007669"/>
    <property type="project" value="UniProtKB-ARBA"/>
</dbReference>
<reference evidence="11" key="1">
    <citation type="journal article" date="2023" name="Mol. Phylogenet. Evol.">
        <title>Genome-scale phylogeny and comparative genomics of the fungal order Sordariales.</title>
        <authorList>
            <person name="Hensen N."/>
            <person name="Bonometti L."/>
            <person name="Westerberg I."/>
            <person name="Brannstrom I.O."/>
            <person name="Guillou S."/>
            <person name="Cros-Aarteil S."/>
            <person name="Calhoun S."/>
            <person name="Haridas S."/>
            <person name="Kuo A."/>
            <person name="Mondo S."/>
            <person name="Pangilinan J."/>
            <person name="Riley R."/>
            <person name="LaButti K."/>
            <person name="Andreopoulos B."/>
            <person name="Lipzen A."/>
            <person name="Chen C."/>
            <person name="Yan M."/>
            <person name="Daum C."/>
            <person name="Ng V."/>
            <person name="Clum A."/>
            <person name="Steindorff A."/>
            <person name="Ohm R.A."/>
            <person name="Martin F."/>
            <person name="Silar P."/>
            <person name="Natvig D.O."/>
            <person name="Lalanne C."/>
            <person name="Gautier V."/>
            <person name="Ament-Velasquez S.L."/>
            <person name="Kruys A."/>
            <person name="Hutchinson M.I."/>
            <person name="Powell A.J."/>
            <person name="Barry K."/>
            <person name="Miller A.N."/>
            <person name="Grigoriev I.V."/>
            <person name="Debuchy R."/>
            <person name="Gladieux P."/>
            <person name="Hiltunen Thoren M."/>
            <person name="Johannesson H."/>
        </authorList>
    </citation>
    <scope>NUCLEOTIDE SEQUENCE</scope>
    <source>
        <strain evidence="11">CBS 168.71</strain>
    </source>
</reference>
<dbReference type="Proteomes" id="UP001278766">
    <property type="component" value="Unassembled WGS sequence"/>
</dbReference>
<evidence type="ECO:0000256" key="2">
    <source>
        <dbReference type="ARBA" id="ARBA00022553"/>
    </source>
</evidence>
<evidence type="ECO:0000256" key="7">
    <source>
        <dbReference type="SAM" id="MobiDB-lite"/>
    </source>
</evidence>
<keyword evidence="4" id="KW-0560">Oxidoreductase</keyword>
<dbReference type="Pfam" id="PF00109">
    <property type="entry name" value="ketoacyl-synt"/>
    <property type="match status" value="1"/>
</dbReference>
<protein>
    <submittedName>
        <fullName evidence="11">Beta-ketoacyl synthase domain-containing protein</fullName>
    </submittedName>
</protein>
<dbReference type="PROSITE" id="PS50075">
    <property type="entry name" value="CARRIER"/>
    <property type="match status" value="1"/>
</dbReference>
<dbReference type="Pfam" id="PF23114">
    <property type="entry name" value="NAD-bd_HRPKS_sdrA"/>
    <property type="match status" value="1"/>
</dbReference>
<dbReference type="PANTHER" id="PTHR43775:SF18">
    <property type="entry name" value="ENZYME, PUTATIVE (JCVI)-RELATED"/>
    <property type="match status" value="1"/>
</dbReference>
<feature type="compositionally biased region" description="Low complexity" evidence="7">
    <location>
        <begin position="1428"/>
        <end position="1451"/>
    </location>
</feature>
<dbReference type="SMART" id="SM00822">
    <property type="entry name" value="PKS_KR"/>
    <property type="match status" value="1"/>
</dbReference>
<dbReference type="PANTHER" id="PTHR43775">
    <property type="entry name" value="FATTY ACID SYNTHASE"/>
    <property type="match status" value="1"/>
</dbReference>
<dbReference type="InterPro" id="IPR018201">
    <property type="entry name" value="Ketoacyl_synth_AS"/>
</dbReference>
<dbReference type="FunFam" id="3.40.50.720:FF:000209">
    <property type="entry name" value="Polyketide synthase Pks12"/>
    <property type="match status" value="1"/>
</dbReference>
<feature type="active site" description="Proton donor; for dehydratase activity" evidence="6">
    <location>
        <position position="1149"/>
    </location>
</feature>
<dbReference type="InterPro" id="IPR011032">
    <property type="entry name" value="GroES-like_sf"/>
</dbReference>
<dbReference type="InterPro" id="IPR049551">
    <property type="entry name" value="PKS_DH_C"/>
</dbReference>
<evidence type="ECO:0000313" key="12">
    <source>
        <dbReference type="Proteomes" id="UP001278766"/>
    </source>
</evidence>
<evidence type="ECO:0000256" key="4">
    <source>
        <dbReference type="ARBA" id="ARBA00023002"/>
    </source>
</evidence>
<keyword evidence="12" id="KW-1185">Reference proteome</keyword>
<evidence type="ECO:0000256" key="3">
    <source>
        <dbReference type="ARBA" id="ARBA00022679"/>
    </source>
</evidence>
<dbReference type="InterPro" id="IPR016039">
    <property type="entry name" value="Thiolase-like"/>
</dbReference>
<dbReference type="CDD" id="cd00833">
    <property type="entry name" value="PKS"/>
    <property type="match status" value="1"/>
</dbReference>
<dbReference type="SMART" id="SM00829">
    <property type="entry name" value="PKS_ER"/>
    <property type="match status" value="1"/>
</dbReference>
<dbReference type="PROSITE" id="PS52004">
    <property type="entry name" value="KS3_2"/>
    <property type="match status" value="1"/>
</dbReference>
<keyword evidence="2" id="KW-0597">Phosphoprotein</keyword>
<dbReference type="InterPro" id="IPR006162">
    <property type="entry name" value="Ppantetheine_attach_site"/>
</dbReference>
<dbReference type="InterPro" id="IPR020806">
    <property type="entry name" value="PKS_PP-bd"/>
</dbReference>
<dbReference type="InterPro" id="IPR014030">
    <property type="entry name" value="Ketoacyl_synth_N"/>
</dbReference>
<name>A0AAE0HRB3_9PEZI</name>
<dbReference type="Gene3D" id="3.90.180.10">
    <property type="entry name" value="Medium-chain alcohol dehydrogenases, catalytic domain"/>
    <property type="match status" value="1"/>
</dbReference>
<feature type="region of interest" description="C-terminal hotdog fold" evidence="6">
    <location>
        <begin position="1084"/>
        <end position="1243"/>
    </location>
</feature>
<dbReference type="InterPro" id="IPR013968">
    <property type="entry name" value="PKS_KR"/>
</dbReference>
<dbReference type="InterPro" id="IPR042104">
    <property type="entry name" value="PKS_dehydratase_sf"/>
</dbReference>
<dbReference type="InterPro" id="IPR001227">
    <property type="entry name" value="Ac_transferase_dom_sf"/>
</dbReference>
<dbReference type="SMART" id="SM00823">
    <property type="entry name" value="PKS_PP"/>
    <property type="match status" value="1"/>
</dbReference>
<dbReference type="InterPro" id="IPR009081">
    <property type="entry name" value="PP-bd_ACP"/>
</dbReference>
<dbReference type="Gene3D" id="3.40.366.10">
    <property type="entry name" value="Malonyl-Coenzyme A Acyl Carrier Protein, domain 2"/>
    <property type="match status" value="1"/>
</dbReference>
<dbReference type="InterPro" id="IPR016036">
    <property type="entry name" value="Malonyl_transacylase_ACP-bd"/>
</dbReference>
<dbReference type="InterPro" id="IPR020841">
    <property type="entry name" value="PKS_Beta-ketoAc_synthase_dom"/>
</dbReference>
<feature type="region of interest" description="Disordered" evidence="7">
    <location>
        <begin position="1406"/>
        <end position="1451"/>
    </location>
</feature>
<keyword evidence="3" id="KW-0808">Transferase</keyword>
<feature type="active site" description="Proton acceptor; for dehydratase activity" evidence="6">
    <location>
        <position position="969"/>
    </location>
</feature>
<dbReference type="Pfam" id="PF13602">
    <property type="entry name" value="ADH_zinc_N_2"/>
    <property type="match status" value="1"/>
</dbReference>
<dbReference type="PROSITE" id="PS00606">
    <property type="entry name" value="KS3_1"/>
    <property type="match status" value="1"/>
</dbReference>
<feature type="region of interest" description="N-terminal hotdog fold" evidence="6">
    <location>
        <begin position="937"/>
        <end position="1074"/>
    </location>
</feature>
<dbReference type="SMART" id="SM00826">
    <property type="entry name" value="PKS_DH"/>
    <property type="match status" value="1"/>
</dbReference>
<dbReference type="InterPro" id="IPR013154">
    <property type="entry name" value="ADH-like_N"/>
</dbReference>
<sequence>MAEPAYGNREPIAIVGFACRLPGGNYSPHKFWEFLKQGEIAYNKVPESRFNHAAHYDGSLKPRTMRQPGGMFLKDIDLADFDATFFELPAAEATAMDPAQRQMLEVVYEGLENAGIPLDKINGQSVGCYVGNYASDYADMGARDPEDRAPGHGLGIARTILANRISHFLNIHGPSVTLDTACSSSLVGLDLACQALRMGSINMGIVAAANVYMSPEHLIDAGGIGGAHSPTALCHTFDAAADGYVKAEAVNTAIVKRLSDAIRDRDPIRGVILGTASNHNGRTMGIASPSADAQAMAIRAAYANAGITDFNKTAFFEFHGTATQAGDAAESQGVASVFSATRPTENPLIIGSVKSNVGHSEPAAGLTGLIKAVLAIENGMIPGNPTFINPSPKIDFAGSKMRATRTSIPWPTENLRRASVNSFGIGGSNAHIIVEAAKAEDRLNHVSSYCDTDGGFMLDDDDNDDDDNDDDDRATQMYTLVLSANDSASLSANIRAFCAHLLNPNVKVDLADLAYTLSERRSPLFHRAFVSTRTTDLHENHFTMAKKSPKAPKVGFLFTGQGAQWPRMGKALVDAVPWVRNTLEDLDRVLQSLPNPPEWSLVSELTEPRSAEHVRQPDMAQPLVAALQLCLVDVLRSWGIKPSSVLGHSSGEGAAAYAAGWMSRSDCIKCAFYRGQAAKNISDQMERDVGMLAVGISAEVAAPFLEKHRGDAFIACYNSPSSLTLSGRLSALNSINEEVKAAGHFARALLVDMAYHTPFMAAAADGYQKLLDGDEQFGRQDGSQSGIAMFSSVSGLRNETTTGSTYWKTNMTSPVRFDAALGEMIKQDSPDILIEIGPSGALAGPVSQLLKSLPNASHVSYCTAWSRGANASKSLFDVAGHLFATGGNVDLAVVNRYSDTTVRTIVDLPNYSWNHSVKYWHESAASKDWRFRKFPVHDLLGSKVLSTPWHTPVWRNRLNASNVPWIMQHKMGGDAIMPAAGYLTIAVEALFQKLRALDPEEYPASPNELAYCFRNVRFQRAMVVEDNRDVRMMLTLNKVPGSDDWHEFRISSSSEAAVTVEHCFGLIRTQDVVNDVSQNLAPPKSAVPVERWYKATRDIGMGFGPVFKRMLQVESTNGVRACRVLLTMEPPASAHSPQSYYPVHPAALDGCFQTPIPANMEGDIVNVRDVMIPTIVDEVIINKVPTHVSHAIADASSVYSGRGRPEQDKSWVASSSIFDSQSGALMVRITGLHYIKLDVPPSPDPHTFDQITWAPDVSLLTQAQMLHIDPATSGDRLNRVIDLVAYKRPALRVLEVNLDEDDTSCMWFDSGDAAYRQAYAHYHFGASSSKPLASVSAKHEGKENSAFSLIRPDEQALGMQYPESYDLALIKLSKTSAAEDILRNVLPLLSSDACTLVVRASEENKAMAEQAANTDEPEGSEHVTSTETSQTASAGTPSGSSGSDDGRVSSSVDSAASASSYELLKLNNAAAAPIELGDITEDGRSAYLVTPIGSQQGKSASPRKVVVPCLSDGGNSALTTSLRSSLESAGWLVEERTAPFQGLGEGEMALVLDELTRPLLRYANENQWNAIKALVSSGKPLLWVTKGAQSSATDPDHALVYGLFRVARREDQAANLTILDVQSSTGRGMEFAVDNVLRLMSQGTLTESEIMEREGILHIQRVIPDVPVNEFKRAETEGLPVVPKPFHANTVQVQLRAERLGTLEGLTWCETEAEEPAILEDHIEVEIMAVGVNFKDVAVTMGIVPDNEYSLGYECAGVVRRLGPAVKKFHVGDRVCMLKQGSHANRIRVHVDRCHIIPDTMSYEDAATIPCVYLTSLYALYHLAGLQEGQSVLIHSATGGIGIACIELARHKKAEIYVTVGTEEKRQFLEREYGIPRSRMFSSRNTKFASEIMQETNGRGVDAIVNSLIGELLDTSWRILADGGVMVEIGKRDIVSRNTLAMEPFDRNCSFRAVDLSYTKHFNEPIVARLLTELFILINAGHIRPIHPVTTYGFEDVPAALAYIRTGRHIGKIVITNKNDTEVIVPTRPAVGKLKLSPDVSYLIVGGLKGLCSTLAVHMAQHGARHIVVSNRSGISDEASAKIVRDCMSYGCRVTEAKGDVGNMEFVRGLVQNTFPRLGGIVQGAMALNDTSYESMTKDQYRNTIYAKVEGTWNLHNATQELLKQPLDFFTMLSSTSGVAGRVGQANYAAANTFLDAFAHWRQRQGLCANSVDLGLIEDVGYVAEDETGLDAKINRAHWIPINEGLLRRIFAYSVLQQDAHAPLNKESRAQLVTGIAYPYPQDGSDTSLNPRFSHLWSFRGAGREAGADGSSGGDDIDQGIRTLQSLHKSGADAATLTKACTQVICLQFSRILRLGDAVELEPGKSPMSYGLDSLSGVELRNWVRNKLDVTLSTLDIVNAASILALVEKIVSKLLE</sequence>
<dbReference type="InterPro" id="IPR014031">
    <property type="entry name" value="Ketoacyl_synth_C"/>
</dbReference>
<dbReference type="EMBL" id="JAUEPN010000001">
    <property type="protein sequence ID" value="KAK3301209.1"/>
    <property type="molecule type" value="Genomic_DNA"/>
</dbReference>
<dbReference type="Pfam" id="PF14765">
    <property type="entry name" value="PS-DH"/>
    <property type="match status" value="1"/>
</dbReference>
<dbReference type="GeneID" id="87844054"/>
<dbReference type="InterPro" id="IPR036736">
    <property type="entry name" value="ACP-like_sf"/>
</dbReference>
<dbReference type="GO" id="GO:0006633">
    <property type="term" value="P:fatty acid biosynthetic process"/>
    <property type="evidence" value="ECO:0007669"/>
    <property type="project" value="InterPro"/>
</dbReference>
<dbReference type="SMART" id="SM00825">
    <property type="entry name" value="PKS_KS"/>
    <property type="match status" value="1"/>
</dbReference>
<feature type="domain" description="PKS/mFAS DH" evidence="10">
    <location>
        <begin position="937"/>
        <end position="1243"/>
    </location>
</feature>
<dbReference type="InterPro" id="IPR014043">
    <property type="entry name" value="Acyl_transferase_dom"/>
</dbReference>
<evidence type="ECO:0000256" key="6">
    <source>
        <dbReference type="PROSITE-ProRule" id="PRU01363"/>
    </source>
</evidence>
<dbReference type="Pfam" id="PF02801">
    <property type="entry name" value="Ketoacyl-synt_C"/>
    <property type="match status" value="1"/>
</dbReference>
<keyword evidence="5" id="KW-0511">Multifunctional enzyme</keyword>
<dbReference type="InterPro" id="IPR020807">
    <property type="entry name" value="PKS_DH"/>
</dbReference>
<dbReference type="InterPro" id="IPR049552">
    <property type="entry name" value="PKS_DH_N"/>
</dbReference>
<dbReference type="Gene3D" id="3.30.70.3290">
    <property type="match status" value="1"/>
</dbReference>
<evidence type="ECO:0000259" key="10">
    <source>
        <dbReference type="PROSITE" id="PS52019"/>
    </source>
</evidence>
<reference evidence="11" key="2">
    <citation type="submission" date="2023-06" db="EMBL/GenBank/DDBJ databases">
        <authorList>
            <consortium name="Lawrence Berkeley National Laboratory"/>
            <person name="Haridas S."/>
            <person name="Hensen N."/>
            <person name="Bonometti L."/>
            <person name="Westerberg I."/>
            <person name="Brannstrom I.O."/>
            <person name="Guillou S."/>
            <person name="Cros-Aarteil S."/>
            <person name="Calhoun S."/>
            <person name="Kuo A."/>
            <person name="Mondo S."/>
            <person name="Pangilinan J."/>
            <person name="Riley R."/>
            <person name="Labutti K."/>
            <person name="Andreopoulos B."/>
            <person name="Lipzen A."/>
            <person name="Chen C."/>
            <person name="Yanf M."/>
            <person name="Daum C."/>
            <person name="Ng V."/>
            <person name="Clum A."/>
            <person name="Steindorff A."/>
            <person name="Ohm R."/>
            <person name="Martin F."/>
            <person name="Silar P."/>
            <person name="Natvig D."/>
            <person name="Lalanne C."/>
            <person name="Gautier V."/>
            <person name="Ament-Velasquez S.L."/>
            <person name="Kruys A."/>
            <person name="Hutchinson M.I."/>
            <person name="Powell A.J."/>
            <person name="Barry K."/>
            <person name="Miller A.N."/>
            <person name="Grigoriev I.V."/>
            <person name="Debuchy R."/>
            <person name="Gladieux P."/>
            <person name="Thoren M.H."/>
            <person name="Johannesson H."/>
        </authorList>
    </citation>
    <scope>NUCLEOTIDE SEQUENCE</scope>
    <source>
        <strain evidence="11">CBS 168.71</strain>
    </source>
</reference>
<dbReference type="InterPro" id="IPR016035">
    <property type="entry name" value="Acyl_Trfase/lysoPLipase"/>
</dbReference>
<dbReference type="CDD" id="cd05195">
    <property type="entry name" value="enoyl_red"/>
    <property type="match status" value="1"/>
</dbReference>
<dbReference type="Pfam" id="PF00550">
    <property type="entry name" value="PP-binding"/>
    <property type="match status" value="1"/>
</dbReference>
<accession>A0AAE0HRB3</accession>
<dbReference type="SUPFAM" id="SSF53901">
    <property type="entry name" value="Thiolase-like"/>
    <property type="match status" value="1"/>
</dbReference>
<dbReference type="InterPro" id="IPR020843">
    <property type="entry name" value="ER"/>
</dbReference>
<dbReference type="Pfam" id="PF08240">
    <property type="entry name" value="ADH_N"/>
    <property type="match status" value="1"/>
</dbReference>
<dbReference type="GO" id="GO:0016491">
    <property type="term" value="F:oxidoreductase activity"/>
    <property type="evidence" value="ECO:0007669"/>
    <property type="project" value="UniProtKB-KW"/>
</dbReference>
<proteinExistence type="predicted"/>
<dbReference type="InterPro" id="IPR050091">
    <property type="entry name" value="PKS_NRPS_Biosynth_Enz"/>
</dbReference>
<dbReference type="Gene3D" id="1.10.1200.10">
    <property type="entry name" value="ACP-like"/>
    <property type="match status" value="1"/>
</dbReference>
<dbReference type="Pfam" id="PF16197">
    <property type="entry name" value="KAsynt_C_assoc"/>
    <property type="match status" value="1"/>
</dbReference>
<dbReference type="Gene3D" id="3.40.47.10">
    <property type="match status" value="1"/>
</dbReference>
<dbReference type="SUPFAM" id="SSF47336">
    <property type="entry name" value="ACP-like"/>
    <property type="match status" value="1"/>
</dbReference>
<dbReference type="GO" id="GO:0004315">
    <property type="term" value="F:3-oxoacyl-[acyl-carrier-protein] synthase activity"/>
    <property type="evidence" value="ECO:0007669"/>
    <property type="project" value="InterPro"/>
</dbReference>
<dbReference type="InterPro" id="IPR056501">
    <property type="entry name" value="NAD-bd_HRPKS_sdrA"/>
</dbReference>
<evidence type="ECO:0000313" key="11">
    <source>
        <dbReference type="EMBL" id="KAK3301209.1"/>
    </source>
</evidence>
<dbReference type="GO" id="GO:0031177">
    <property type="term" value="F:phosphopantetheine binding"/>
    <property type="evidence" value="ECO:0007669"/>
    <property type="project" value="InterPro"/>
</dbReference>
<dbReference type="Pfam" id="PF21089">
    <property type="entry name" value="PKS_DH_N"/>
    <property type="match status" value="1"/>
</dbReference>
<keyword evidence="1" id="KW-0596">Phosphopantetheine</keyword>
<evidence type="ECO:0000256" key="5">
    <source>
        <dbReference type="ARBA" id="ARBA00023268"/>
    </source>
</evidence>
<dbReference type="GO" id="GO:0030639">
    <property type="term" value="P:polyketide biosynthetic process"/>
    <property type="evidence" value="ECO:0007669"/>
    <property type="project" value="UniProtKB-ARBA"/>
</dbReference>
<comment type="caution">
    <text evidence="11">The sequence shown here is derived from an EMBL/GenBank/DDBJ whole genome shotgun (WGS) entry which is preliminary data.</text>
</comment>
<dbReference type="Gene3D" id="3.10.129.110">
    <property type="entry name" value="Polyketide synthase dehydratase"/>
    <property type="match status" value="1"/>
</dbReference>
<organism evidence="11 12">
    <name type="scientific">Chaetomium fimeti</name>
    <dbReference type="NCBI Taxonomy" id="1854472"/>
    <lineage>
        <taxon>Eukaryota</taxon>
        <taxon>Fungi</taxon>
        <taxon>Dikarya</taxon>
        <taxon>Ascomycota</taxon>
        <taxon>Pezizomycotina</taxon>
        <taxon>Sordariomycetes</taxon>
        <taxon>Sordariomycetidae</taxon>
        <taxon>Sordariales</taxon>
        <taxon>Chaetomiaceae</taxon>
        <taxon>Chaetomium</taxon>
    </lineage>
</organism>
<dbReference type="Pfam" id="PF08659">
    <property type="entry name" value="KR"/>
    <property type="match status" value="1"/>
</dbReference>
<dbReference type="RefSeq" id="XP_062664723.1">
    <property type="nucleotide sequence ID" value="XM_062807106.1"/>
</dbReference>
<dbReference type="PROSITE" id="PS52019">
    <property type="entry name" value="PKS_MFAS_DH"/>
    <property type="match status" value="1"/>
</dbReference>
<dbReference type="Pfam" id="PF00698">
    <property type="entry name" value="Acyl_transf_1"/>
    <property type="match status" value="1"/>
</dbReference>
<feature type="domain" description="Ketosynthase family 3 (KS3)" evidence="9">
    <location>
        <begin position="9"/>
        <end position="436"/>
    </location>
</feature>
<evidence type="ECO:0000259" key="9">
    <source>
        <dbReference type="PROSITE" id="PS52004"/>
    </source>
</evidence>
<dbReference type="InterPro" id="IPR049900">
    <property type="entry name" value="PKS_mFAS_DH"/>
</dbReference>